<keyword evidence="1" id="KW-0472">Membrane</keyword>
<organism evidence="2">
    <name type="scientific">marine sediment metagenome</name>
    <dbReference type="NCBI Taxonomy" id="412755"/>
    <lineage>
        <taxon>unclassified sequences</taxon>
        <taxon>metagenomes</taxon>
        <taxon>ecological metagenomes</taxon>
    </lineage>
</organism>
<dbReference type="EMBL" id="BART01018790">
    <property type="protein sequence ID" value="GAG78073.1"/>
    <property type="molecule type" value="Genomic_DNA"/>
</dbReference>
<feature type="transmembrane region" description="Helical" evidence="1">
    <location>
        <begin position="6"/>
        <end position="24"/>
    </location>
</feature>
<comment type="caution">
    <text evidence="2">The sequence shown here is derived from an EMBL/GenBank/DDBJ whole genome shotgun (WGS) entry which is preliminary data.</text>
</comment>
<keyword evidence="1" id="KW-0812">Transmembrane</keyword>
<evidence type="ECO:0000256" key="1">
    <source>
        <dbReference type="SAM" id="Phobius"/>
    </source>
</evidence>
<gene>
    <name evidence="2" type="ORF">S01H4_35356</name>
</gene>
<keyword evidence="1" id="KW-1133">Transmembrane helix</keyword>
<proteinExistence type="predicted"/>
<protein>
    <submittedName>
        <fullName evidence="2">Uncharacterized protein</fullName>
    </submittedName>
</protein>
<accession>X1B1E7</accession>
<evidence type="ECO:0000313" key="2">
    <source>
        <dbReference type="EMBL" id="GAG78073.1"/>
    </source>
</evidence>
<sequence length="65" mass="7498">MDWIPIISTFGNFVIASMSIYLICKARTVPYKEMLNSKQLKGYIKIFNAFTDFYVDASLFFVAKS</sequence>
<name>X1B1E7_9ZZZZ</name>
<dbReference type="AlphaFoldDB" id="X1B1E7"/>
<reference evidence="2" key="1">
    <citation type="journal article" date="2014" name="Front. Microbiol.">
        <title>High frequency of phylogenetically diverse reductive dehalogenase-homologous genes in deep subseafloor sedimentary metagenomes.</title>
        <authorList>
            <person name="Kawai M."/>
            <person name="Futagami T."/>
            <person name="Toyoda A."/>
            <person name="Takaki Y."/>
            <person name="Nishi S."/>
            <person name="Hori S."/>
            <person name="Arai W."/>
            <person name="Tsubouchi T."/>
            <person name="Morono Y."/>
            <person name="Uchiyama I."/>
            <person name="Ito T."/>
            <person name="Fujiyama A."/>
            <person name="Inagaki F."/>
            <person name="Takami H."/>
        </authorList>
    </citation>
    <scope>NUCLEOTIDE SEQUENCE</scope>
    <source>
        <strain evidence="2">Expedition CK06-06</strain>
    </source>
</reference>